<dbReference type="EMBL" id="QJKJ01007795">
    <property type="protein sequence ID" value="RDX81909.1"/>
    <property type="molecule type" value="Genomic_DNA"/>
</dbReference>
<feature type="non-terminal residue" evidence="2">
    <location>
        <position position="1"/>
    </location>
</feature>
<reference evidence="2" key="1">
    <citation type="submission" date="2018-05" db="EMBL/GenBank/DDBJ databases">
        <title>Draft genome of Mucuna pruriens seed.</title>
        <authorList>
            <person name="Nnadi N.E."/>
            <person name="Vos R."/>
            <person name="Hasami M.H."/>
            <person name="Devisetty U.K."/>
            <person name="Aguiy J.C."/>
        </authorList>
    </citation>
    <scope>NUCLEOTIDE SEQUENCE [LARGE SCALE GENOMIC DNA]</scope>
    <source>
        <strain evidence="2">JCA_2017</strain>
    </source>
</reference>
<evidence type="ECO:0000313" key="3">
    <source>
        <dbReference type="Proteomes" id="UP000257109"/>
    </source>
</evidence>
<evidence type="ECO:0000313" key="2">
    <source>
        <dbReference type="EMBL" id="RDX81909.1"/>
    </source>
</evidence>
<accession>A0A371FU79</accession>
<keyword evidence="3" id="KW-1185">Reference proteome</keyword>
<dbReference type="Pfam" id="PF25597">
    <property type="entry name" value="SH3_retrovirus"/>
    <property type="match status" value="1"/>
</dbReference>
<gene>
    <name evidence="2" type="ORF">CR513_37365</name>
</gene>
<feature type="domain" description="Retroviral polymerase SH3-like" evidence="1">
    <location>
        <begin position="92"/>
        <end position="123"/>
    </location>
</feature>
<comment type="caution">
    <text evidence="2">The sequence shown here is derived from an EMBL/GenBank/DDBJ whole genome shotgun (WGS) entry which is preliminary data.</text>
</comment>
<sequence length="183" mass="20807">MFEDLLLYFVFSRQSALTQWFKLYLGPKLKNFRTDNARDYFSQMLYTYFTSQGIIHGSSCVNTPPTKLGPLMAQYLGYLGAQPLSMFMNNINCIFLGYSPTQKVYKCYNPSPKKLVYICKCNFLSAQTFLLQGEISMIEDNPCACFKLQAPMSTPSKVLNSKEAPNFVVENSKETPNSIVEIS</sequence>
<dbReference type="Proteomes" id="UP000257109">
    <property type="component" value="Unassembled WGS sequence"/>
</dbReference>
<proteinExistence type="predicted"/>
<protein>
    <recommendedName>
        <fullName evidence="1">Retroviral polymerase SH3-like domain-containing protein</fullName>
    </recommendedName>
</protein>
<evidence type="ECO:0000259" key="1">
    <source>
        <dbReference type="Pfam" id="PF25597"/>
    </source>
</evidence>
<name>A0A371FU79_MUCPR</name>
<organism evidence="2 3">
    <name type="scientific">Mucuna pruriens</name>
    <name type="common">Velvet bean</name>
    <name type="synonym">Dolichos pruriens</name>
    <dbReference type="NCBI Taxonomy" id="157652"/>
    <lineage>
        <taxon>Eukaryota</taxon>
        <taxon>Viridiplantae</taxon>
        <taxon>Streptophyta</taxon>
        <taxon>Embryophyta</taxon>
        <taxon>Tracheophyta</taxon>
        <taxon>Spermatophyta</taxon>
        <taxon>Magnoliopsida</taxon>
        <taxon>eudicotyledons</taxon>
        <taxon>Gunneridae</taxon>
        <taxon>Pentapetalae</taxon>
        <taxon>rosids</taxon>
        <taxon>fabids</taxon>
        <taxon>Fabales</taxon>
        <taxon>Fabaceae</taxon>
        <taxon>Papilionoideae</taxon>
        <taxon>50 kb inversion clade</taxon>
        <taxon>NPAAA clade</taxon>
        <taxon>indigoferoid/millettioid clade</taxon>
        <taxon>Phaseoleae</taxon>
        <taxon>Mucuna</taxon>
    </lineage>
</organism>
<dbReference type="AlphaFoldDB" id="A0A371FU79"/>
<dbReference type="InterPro" id="IPR057670">
    <property type="entry name" value="SH3_retrovirus"/>
</dbReference>